<reference evidence="13 14" key="1">
    <citation type="submission" date="2016-10" db="EMBL/GenBank/DDBJ databases">
        <authorList>
            <person name="de Groot N.N."/>
        </authorList>
    </citation>
    <scope>NUCLEOTIDE SEQUENCE [LARGE SCALE GENOMIC DNA]</scope>
    <source>
        <strain evidence="13 14">DSM 1801</strain>
    </source>
</reference>
<dbReference type="GO" id="GO:0009252">
    <property type="term" value="P:peptidoglycan biosynthetic process"/>
    <property type="evidence" value="ECO:0007669"/>
    <property type="project" value="UniProtKB-KW"/>
</dbReference>
<evidence type="ECO:0000256" key="8">
    <source>
        <dbReference type="PIRSR" id="PIRSR618044-2"/>
    </source>
</evidence>
<keyword evidence="14" id="KW-1185">Reference proteome</keyword>
<keyword evidence="4" id="KW-0133">Cell shape</keyword>
<dbReference type="AlphaFoldDB" id="A0A1I0D858"/>
<dbReference type="GO" id="GO:0008360">
    <property type="term" value="P:regulation of cell shape"/>
    <property type="evidence" value="ECO:0007669"/>
    <property type="project" value="UniProtKB-KW"/>
</dbReference>
<feature type="active site" description="Acyl-ester intermediate" evidence="7">
    <location>
        <position position="69"/>
    </location>
</feature>
<dbReference type="PRINTS" id="PR00725">
    <property type="entry name" value="DADACBPTASE1"/>
</dbReference>
<keyword evidence="5" id="KW-0573">Peptidoglycan synthesis</keyword>
<feature type="active site" description="Proton acceptor" evidence="7">
    <location>
        <position position="72"/>
    </location>
</feature>
<dbReference type="RefSeq" id="WP_092478000.1">
    <property type="nucleotide sequence ID" value="NZ_FOHN01000013.1"/>
</dbReference>
<keyword evidence="2 11" id="KW-0732">Signal</keyword>
<dbReference type="Proteomes" id="UP000199800">
    <property type="component" value="Unassembled WGS sequence"/>
</dbReference>
<accession>A0A1I0D858</accession>
<sequence length="463" mass="51511">MKKLIKITCIMLSLLLGMVQSPIMKASTKNWPEAPKSSSIVAESAILIEASTGLVLYEKNVDKRQYPASITKIMTALVAIENSSLDEVVTFSHNAVYGIELGSSHIAVEVGEKLTMEQCLYAMLLESANEVCLGVAEHVAGNVKAFVKMMNARAKELGCTKTNFVNPNGLHNDKHYTTAHDMSLIAQAAIKNKTFAKVTGTKQYTIPKTNKKEPRTWIKNHHQMLHGYKYKRYQYENCIGGKTGYTTKAQSTLVTYAQEKGVTLIAVVLKDLGPAYEANEYTDTKQLFQYGFHNFSLYDVTKDVQTTTDPGLFTKYSALLNDKNPLIYVQPGTKILLPKNICFEEAKQNLSYNSPSSFHQGENVIGTIEYTYNGICLGTGNIIYNIADISKLTTNSDVNKTSSTNLAKKKSSSTGNMIAFIIALVVVFLGCIYYTFIVRKRRTRCDYYLSKSSSGYNSNNIYH</sequence>
<evidence type="ECO:0000256" key="1">
    <source>
        <dbReference type="ARBA" id="ARBA00007164"/>
    </source>
</evidence>
<keyword evidence="3" id="KW-0378">Hydrolase</keyword>
<dbReference type="EMBL" id="FOHN01000013">
    <property type="protein sequence ID" value="SET27712.1"/>
    <property type="molecule type" value="Genomic_DNA"/>
</dbReference>
<dbReference type="PANTHER" id="PTHR21581">
    <property type="entry name" value="D-ALANYL-D-ALANINE CARBOXYPEPTIDASE"/>
    <property type="match status" value="1"/>
</dbReference>
<dbReference type="STRING" id="29364.SAMN04487772_11315"/>
<keyword evidence="13" id="KW-0645">Protease</keyword>
<dbReference type="GO" id="GO:0009002">
    <property type="term" value="F:serine-type D-Ala-D-Ala carboxypeptidase activity"/>
    <property type="evidence" value="ECO:0007669"/>
    <property type="project" value="InterPro"/>
</dbReference>
<feature type="signal peptide" evidence="11">
    <location>
        <begin position="1"/>
        <end position="26"/>
    </location>
</feature>
<name>A0A1I0D858_9FIRM</name>
<evidence type="ECO:0000256" key="2">
    <source>
        <dbReference type="ARBA" id="ARBA00022729"/>
    </source>
</evidence>
<feature type="domain" description="Peptidase S11 D-alanyl-D-alanine carboxypeptidase A N-terminal" evidence="12">
    <location>
        <begin position="35"/>
        <end position="270"/>
    </location>
</feature>
<gene>
    <name evidence="13" type="ORF">SAMN04487772_11315</name>
</gene>
<dbReference type="Pfam" id="PF00768">
    <property type="entry name" value="Peptidase_S11"/>
    <property type="match status" value="1"/>
</dbReference>
<keyword evidence="10" id="KW-0812">Transmembrane</keyword>
<keyword evidence="10" id="KW-0472">Membrane</keyword>
<dbReference type="InterPro" id="IPR012338">
    <property type="entry name" value="Beta-lactam/transpept-like"/>
</dbReference>
<evidence type="ECO:0000256" key="10">
    <source>
        <dbReference type="SAM" id="Phobius"/>
    </source>
</evidence>
<organism evidence="13 14">
    <name type="scientific">[Clostridium] polysaccharolyticum</name>
    <dbReference type="NCBI Taxonomy" id="29364"/>
    <lineage>
        <taxon>Bacteria</taxon>
        <taxon>Bacillati</taxon>
        <taxon>Bacillota</taxon>
        <taxon>Clostridia</taxon>
        <taxon>Lachnospirales</taxon>
        <taxon>Lachnospiraceae</taxon>
    </lineage>
</organism>
<keyword evidence="13" id="KW-0121">Carboxypeptidase</keyword>
<dbReference type="OrthoDB" id="9791132at2"/>
<evidence type="ECO:0000256" key="5">
    <source>
        <dbReference type="ARBA" id="ARBA00022984"/>
    </source>
</evidence>
<keyword evidence="10" id="KW-1133">Transmembrane helix</keyword>
<proteinExistence type="inferred from homology"/>
<dbReference type="PANTHER" id="PTHR21581:SF33">
    <property type="entry name" value="D-ALANYL-D-ALANINE CARBOXYPEPTIDASE DACB"/>
    <property type="match status" value="1"/>
</dbReference>
<keyword evidence="6" id="KW-0961">Cell wall biogenesis/degradation</keyword>
<dbReference type="SUPFAM" id="SSF56601">
    <property type="entry name" value="beta-lactamase/transpeptidase-like"/>
    <property type="match status" value="1"/>
</dbReference>
<dbReference type="InterPro" id="IPR018044">
    <property type="entry name" value="Peptidase_S11"/>
</dbReference>
<evidence type="ECO:0000313" key="14">
    <source>
        <dbReference type="Proteomes" id="UP000199800"/>
    </source>
</evidence>
<evidence type="ECO:0000256" key="7">
    <source>
        <dbReference type="PIRSR" id="PIRSR618044-1"/>
    </source>
</evidence>
<evidence type="ECO:0000256" key="3">
    <source>
        <dbReference type="ARBA" id="ARBA00022801"/>
    </source>
</evidence>
<comment type="similarity">
    <text evidence="1 9">Belongs to the peptidase S11 family.</text>
</comment>
<evidence type="ECO:0000256" key="11">
    <source>
        <dbReference type="SAM" id="SignalP"/>
    </source>
</evidence>
<protein>
    <submittedName>
        <fullName evidence="13">D-alanyl-D-alanine carboxypeptidase</fullName>
    </submittedName>
</protein>
<dbReference type="GO" id="GO:0071555">
    <property type="term" value="P:cell wall organization"/>
    <property type="evidence" value="ECO:0007669"/>
    <property type="project" value="UniProtKB-KW"/>
</dbReference>
<feature type="chain" id="PRO_5011640576" evidence="11">
    <location>
        <begin position="27"/>
        <end position="463"/>
    </location>
</feature>
<evidence type="ECO:0000256" key="6">
    <source>
        <dbReference type="ARBA" id="ARBA00023316"/>
    </source>
</evidence>
<evidence type="ECO:0000256" key="4">
    <source>
        <dbReference type="ARBA" id="ARBA00022960"/>
    </source>
</evidence>
<dbReference type="GO" id="GO:0006508">
    <property type="term" value="P:proteolysis"/>
    <property type="evidence" value="ECO:0007669"/>
    <property type="project" value="InterPro"/>
</dbReference>
<evidence type="ECO:0000259" key="12">
    <source>
        <dbReference type="Pfam" id="PF00768"/>
    </source>
</evidence>
<dbReference type="InterPro" id="IPR001967">
    <property type="entry name" value="Peptidase_S11_N"/>
</dbReference>
<feature type="transmembrane region" description="Helical" evidence="10">
    <location>
        <begin position="417"/>
        <end position="436"/>
    </location>
</feature>
<evidence type="ECO:0000256" key="9">
    <source>
        <dbReference type="RuleBase" id="RU004016"/>
    </source>
</evidence>
<dbReference type="Gene3D" id="3.40.710.10">
    <property type="entry name" value="DD-peptidase/beta-lactamase superfamily"/>
    <property type="match status" value="1"/>
</dbReference>
<feature type="binding site" evidence="8">
    <location>
        <position position="242"/>
    </location>
    <ligand>
        <name>substrate</name>
    </ligand>
</feature>
<evidence type="ECO:0000313" key="13">
    <source>
        <dbReference type="EMBL" id="SET27712.1"/>
    </source>
</evidence>
<feature type="active site" evidence="7">
    <location>
        <position position="127"/>
    </location>
</feature>